<name>A0A078JBM7_BRANA</name>
<keyword evidence="2" id="KW-1185">Reference proteome</keyword>
<accession>A0A078JBM7</accession>
<dbReference type="EMBL" id="LK034624">
    <property type="protein sequence ID" value="CDY65013.1"/>
    <property type="molecule type" value="Genomic_DNA"/>
</dbReference>
<organism evidence="1 2">
    <name type="scientific">Brassica napus</name>
    <name type="common">Rape</name>
    <dbReference type="NCBI Taxonomy" id="3708"/>
    <lineage>
        <taxon>Eukaryota</taxon>
        <taxon>Viridiplantae</taxon>
        <taxon>Streptophyta</taxon>
        <taxon>Embryophyta</taxon>
        <taxon>Tracheophyta</taxon>
        <taxon>Spermatophyta</taxon>
        <taxon>Magnoliopsida</taxon>
        <taxon>eudicotyledons</taxon>
        <taxon>Gunneridae</taxon>
        <taxon>Pentapetalae</taxon>
        <taxon>rosids</taxon>
        <taxon>malvids</taxon>
        <taxon>Brassicales</taxon>
        <taxon>Brassicaceae</taxon>
        <taxon>Brassiceae</taxon>
        <taxon>Brassica</taxon>
    </lineage>
</organism>
<reference evidence="1 2" key="1">
    <citation type="journal article" date="2014" name="Science">
        <title>Plant genetics. Early allopolyploid evolution in the post-Neolithic Brassica napus oilseed genome.</title>
        <authorList>
            <person name="Chalhoub B."/>
            <person name="Denoeud F."/>
            <person name="Liu S."/>
            <person name="Parkin I.A."/>
            <person name="Tang H."/>
            <person name="Wang X."/>
            <person name="Chiquet J."/>
            <person name="Belcram H."/>
            <person name="Tong C."/>
            <person name="Samans B."/>
            <person name="Correa M."/>
            <person name="Da Silva C."/>
            <person name="Just J."/>
            <person name="Falentin C."/>
            <person name="Koh C.S."/>
            <person name="Le Clainche I."/>
            <person name="Bernard M."/>
            <person name="Bento P."/>
            <person name="Noel B."/>
            <person name="Labadie K."/>
            <person name="Alberti A."/>
            <person name="Charles M."/>
            <person name="Arnaud D."/>
            <person name="Guo H."/>
            <person name="Daviaud C."/>
            <person name="Alamery S."/>
            <person name="Jabbari K."/>
            <person name="Zhao M."/>
            <person name="Edger P.P."/>
            <person name="Chelaifa H."/>
            <person name="Tack D."/>
            <person name="Lassalle G."/>
            <person name="Mestiri I."/>
            <person name="Schnel N."/>
            <person name="Le Paslier M.C."/>
            <person name="Fan G."/>
            <person name="Renault V."/>
            <person name="Bayer P.E."/>
            <person name="Golicz A.A."/>
            <person name="Manoli S."/>
            <person name="Lee T.H."/>
            <person name="Thi V.H."/>
            <person name="Chalabi S."/>
            <person name="Hu Q."/>
            <person name="Fan C."/>
            <person name="Tollenaere R."/>
            <person name="Lu Y."/>
            <person name="Battail C."/>
            <person name="Shen J."/>
            <person name="Sidebottom C.H."/>
            <person name="Wang X."/>
            <person name="Canaguier A."/>
            <person name="Chauveau A."/>
            <person name="Berard A."/>
            <person name="Deniot G."/>
            <person name="Guan M."/>
            <person name="Liu Z."/>
            <person name="Sun F."/>
            <person name="Lim Y.P."/>
            <person name="Lyons E."/>
            <person name="Town C.D."/>
            <person name="Bancroft I."/>
            <person name="Wang X."/>
            <person name="Meng J."/>
            <person name="Ma J."/>
            <person name="Pires J.C."/>
            <person name="King G.J."/>
            <person name="Brunel D."/>
            <person name="Delourme R."/>
            <person name="Renard M."/>
            <person name="Aury J.M."/>
            <person name="Adams K.L."/>
            <person name="Batley J."/>
            <person name="Snowdon R.J."/>
            <person name="Tost J."/>
            <person name="Edwards D."/>
            <person name="Zhou Y."/>
            <person name="Hua W."/>
            <person name="Sharpe A.G."/>
            <person name="Paterson A.H."/>
            <person name="Guan C."/>
            <person name="Wincker P."/>
        </authorList>
    </citation>
    <scope>NUCLEOTIDE SEQUENCE [LARGE SCALE GENOMIC DNA]</scope>
    <source>
        <strain evidence="2">cv. Darmor-bzh</strain>
    </source>
</reference>
<proteinExistence type="predicted"/>
<protein>
    <submittedName>
        <fullName evidence="1">BnaCnng45680D protein</fullName>
    </submittedName>
</protein>
<dbReference type="OMA" id="DRYTAVW"/>
<evidence type="ECO:0000313" key="2">
    <source>
        <dbReference type="Proteomes" id="UP000028999"/>
    </source>
</evidence>
<gene>
    <name evidence="1" type="primary">BnaCnng45680D</name>
    <name evidence="1" type="ORF">GSBRNA2T00044014001</name>
</gene>
<sequence length="95" mass="11095">MRDRYTAVWNDLIGIIANPGSYPTETFLIRYSLQTIVHTIWRERNSRRHGEESHDVAVLVKFIDKAIRLKLFAVKSKGQKYLEEGLITWFGSREG</sequence>
<dbReference type="PaxDb" id="3708-A0A078JBM7"/>
<evidence type="ECO:0000313" key="1">
    <source>
        <dbReference type="EMBL" id="CDY65013.1"/>
    </source>
</evidence>
<dbReference type="Proteomes" id="UP000028999">
    <property type="component" value="Unassembled WGS sequence"/>
</dbReference>
<dbReference type="Gramene" id="CDY65013">
    <property type="protein sequence ID" value="CDY65013"/>
    <property type="gene ID" value="GSBRNA2T00044014001"/>
</dbReference>
<dbReference type="AlphaFoldDB" id="A0A078JBM7"/>